<dbReference type="EMBL" id="JQ665880">
    <property type="protein sequence ID" value="AFJ91526.1"/>
    <property type="molecule type" value="Genomic_DNA"/>
</dbReference>
<accession>I2E208</accession>
<evidence type="ECO:0000313" key="1">
    <source>
        <dbReference type="EMBL" id="AFJ91526.1"/>
    </source>
</evidence>
<reference evidence="1" key="1">
    <citation type="journal article" date="2012" name="Mol. Plant Microbe Interact.">
        <title>Rhizobial plasmids that cause impaired symbiotic nitrogen fixation and enhanced host invasion.</title>
        <authorList>
            <person name="Crook M.B."/>
            <person name="Lindsay D.P."/>
            <person name="Biggs M.B."/>
            <person name="Bentley J.S."/>
            <person name="Price J.C."/>
            <person name="Clement S.C."/>
            <person name="Clement M.J."/>
            <person name="Long S.R."/>
            <person name="Griffitts J.S."/>
        </authorList>
    </citation>
    <scope>NUCLEOTIDE SEQUENCE</scope>
    <source>
        <strain evidence="1">C017</strain>
        <plasmid evidence="1">pHRC017</plasmid>
    </source>
</reference>
<dbReference type="AlphaFoldDB" id="I2E208"/>
<name>I2E208_RHIML</name>
<keyword evidence="1" id="KW-0614">Plasmid</keyword>
<organism evidence="1">
    <name type="scientific">Rhizobium meliloti</name>
    <name type="common">Ensifer meliloti</name>
    <name type="synonym">Sinorhizobium meliloti</name>
    <dbReference type="NCBI Taxonomy" id="382"/>
    <lineage>
        <taxon>Bacteria</taxon>
        <taxon>Pseudomonadati</taxon>
        <taxon>Pseudomonadota</taxon>
        <taxon>Alphaproteobacteria</taxon>
        <taxon>Hyphomicrobiales</taxon>
        <taxon>Rhizobiaceae</taxon>
        <taxon>Sinorhizobium/Ensifer group</taxon>
        <taxon>Sinorhizobium</taxon>
    </lineage>
</organism>
<protein>
    <submittedName>
        <fullName evidence="1">Uncharacterized protein</fullName>
    </submittedName>
</protein>
<sequence length="47" mass="5201">MQSIRDTGLRRVSKPGLYRSIKDSVDDGIIKDLGGRIAAKLEDPVFI</sequence>
<proteinExistence type="predicted"/>
<gene>
    <name evidence="1" type="ORF">pHRC017_0468</name>
</gene>
<geneLocation type="plasmid" evidence="1">
    <name>pHRC017</name>
</geneLocation>